<dbReference type="OrthoDB" id="1342391at2"/>
<feature type="signal peptide" evidence="1">
    <location>
        <begin position="1"/>
        <end position="20"/>
    </location>
</feature>
<dbReference type="RefSeq" id="WP_026990869.1">
    <property type="nucleotide sequence ID" value="NZ_AUGP01000018.1"/>
</dbReference>
<keyword evidence="3" id="KW-1185">Reference proteome</keyword>
<reference evidence="2 3" key="1">
    <citation type="submission" date="2013-09" db="EMBL/GenBank/DDBJ databases">
        <authorList>
            <person name="Zeng Z."/>
            <person name="Chen C."/>
        </authorList>
    </citation>
    <scope>NUCLEOTIDE SEQUENCE [LARGE SCALE GENOMIC DNA]</scope>
    <source>
        <strain evidence="2 3">WB 4.1-42</strain>
    </source>
</reference>
<protein>
    <recommendedName>
        <fullName evidence="4">Lipoprotein</fullName>
    </recommendedName>
</protein>
<keyword evidence="1" id="KW-0732">Signal</keyword>
<dbReference type="EMBL" id="JRLY01000005">
    <property type="protein sequence ID" value="KGO93330.1"/>
    <property type="molecule type" value="Genomic_DNA"/>
</dbReference>
<accession>A0A0A2MYN2</accession>
<proteinExistence type="predicted"/>
<comment type="caution">
    <text evidence="2">The sequence shown here is derived from an EMBL/GenBank/DDBJ whole genome shotgun (WGS) entry which is preliminary data.</text>
</comment>
<sequence length="196" mass="23239">MRYTLLLLCVVLFSCSSAKKDYSVINDFLDTELNTVKYDTLFVKIKAIDRIEGLKKYEQAYKERNYGTDKLRQMWINPPLNPWPIDSLELEGLKVQLLKDEKKLWNKSDFRNRGLIMTESAVHNDKEFLRHHLRPDNYVLNISRPFYDKKQLYAFFLYYHSPIFGNGSSSTSGLIVMKKTNGKWVQVSWIENEVYY</sequence>
<evidence type="ECO:0000313" key="2">
    <source>
        <dbReference type="EMBL" id="KGO93330.1"/>
    </source>
</evidence>
<evidence type="ECO:0000313" key="3">
    <source>
        <dbReference type="Proteomes" id="UP000030111"/>
    </source>
</evidence>
<dbReference type="eggNOG" id="ENOG502ZY59">
    <property type="taxonomic scope" value="Bacteria"/>
</dbReference>
<dbReference type="AlphaFoldDB" id="A0A0A2MYN2"/>
<dbReference type="STRING" id="1121898.GCA_000422725_02047"/>
<name>A0A0A2MYN2_9FLAO</name>
<dbReference type="Proteomes" id="UP000030111">
    <property type="component" value="Unassembled WGS sequence"/>
</dbReference>
<feature type="chain" id="PRO_5001992053" description="Lipoprotein" evidence="1">
    <location>
        <begin position="21"/>
        <end position="196"/>
    </location>
</feature>
<evidence type="ECO:0008006" key="4">
    <source>
        <dbReference type="Google" id="ProtNLM"/>
    </source>
</evidence>
<evidence type="ECO:0000256" key="1">
    <source>
        <dbReference type="SAM" id="SignalP"/>
    </source>
</evidence>
<organism evidence="2 3">
    <name type="scientific">Flavobacterium subsaxonicum WB 4.1-42 = DSM 21790</name>
    <dbReference type="NCBI Taxonomy" id="1121898"/>
    <lineage>
        <taxon>Bacteria</taxon>
        <taxon>Pseudomonadati</taxon>
        <taxon>Bacteroidota</taxon>
        <taxon>Flavobacteriia</taxon>
        <taxon>Flavobacteriales</taxon>
        <taxon>Flavobacteriaceae</taxon>
        <taxon>Flavobacterium</taxon>
    </lineage>
</organism>
<gene>
    <name evidence="2" type="ORF">Q766_08470</name>
</gene>
<dbReference type="PROSITE" id="PS51257">
    <property type="entry name" value="PROKAR_LIPOPROTEIN"/>
    <property type="match status" value="1"/>
</dbReference>